<dbReference type="Proteomes" id="UP000579523">
    <property type="component" value="Unassembled WGS sequence"/>
</dbReference>
<evidence type="ECO:0000313" key="5">
    <source>
        <dbReference type="Proteomes" id="UP000579523"/>
    </source>
</evidence>
<dbReference type="EMBL" id="JACHJI010000030">
    <property type="protein sequence ID" value="MBB4903474.1"/>
    <property type="molecule type" value="Genomic_DNA"/>
</dbReference>
<protein>
    <recommendedName>
        <fullName evidence="3">Cas10/Cmr2 second palm domain-containing protein</fullName>
    </recommendedName>
</protein>
<keyword evidence="1" id="KW-0547">Nucleotide-binding</keyword>
<keyword evidence="2" id="KW-0051">Antiviral defense</keyword>
<organism evidence="4 5">
    <name type="scientific">Streptomyces griseomycini</name>
    <dbReference type="NCBI Taxonomy" id="66895"/>
    <lineage>
        <taxon>Bacteria</taxon>
        <taxon>Bacillati</taxon>
        <taxon>Actinomycetota</taxon>
        <taxon>Actinomycetes</taxon>
        <taxon>Kitasatosporales</taxon>
        <taxon>Streptomycetaceae</taxon>
        <taxon>Streptomyces</taxon>
    </lineage>
</organism>
<dbReference type="Gene3D" id="3.30.70.270">
    <property type="match status" value="1"/>
</dbReference>
<dbReference type="InterPro" id="IPR054767">
    <property type="entry name" value="Cas10-Cmr2_palm2"/>
</dbReference>
<keyword evidence="5" id="KW-1185">Reference proteome</keyword>
<dbReference type="GO" id="GO:0000166">
    <property type="term" value="F:nucleotide binding"/>
    <property type="evidence" value="ECO:0007669"/>
    <property type="project" value="UniProtKB-KW"/>
</dbReference>
<reference evidence="4 5" key="1">
    <citation type="submission" date="2020-08" db="EMBL/GenBank/DDBJ databases">
        <title>Genomic Encyclopedia of Type Strains, Phase III (KMG-III): the genomes of soil and plant-associated and newly described type strains.</title>
        <authorList>
            <person name="Whitman W."/>
        </authorList>
    </citation>
    <scope>NUCLEOTIDE SEQUENCE [LARGE SCALE GENOMIC DNA]</scope>
    <source>
        <strain evidence="4 5">CECT 3273</strain>
    </source>
</reference>
<dbReference type="GO" id="GO:0051607">
    <property type="term" value="P:defense response to virus"/>
    <property type="evidence" value="ECO:0007669"/>
    <property type="project" value="UniProtKB-KW"/>
</dbReference>
<accession>A0A7W7PY65</accession>
<name>A0A7W7PY65_9ACTN</name>
<feature type="domain" description="Cas10/Cmr2 second palm" evidence="3">
    <location>
        <begin position="235"/>
        <end position="391"/>
    </location>
</feature>
<comment type="caution">
    <text evidence="4">The sequence shown here is derived from an EMBL/GenBank/DDBJ whole genome shotgun (WGS) entry which is preliminary data.</text>
</comment>
<dbReference type="RefSeq" id="WP_184829523.1">
    <property type="nucleotide sequence ID" value="NZ_BMTK01000041.1"/>
</dbReference>
<sequence length="561" mass="61239">MAQGAGGRAVHLVTFEAWNINRFLFVTNKRREIAGASELVTYVDHRWVGEALTRLYPDYDDAWRIERRPVELLETGAGSAKVLVRDRDQARRLVTEVTLAALREAPGLEVCGVVTGPFDWSAPGALHTALQEAQGRLNSVRTSLPGPDARFLRLPVVDDCATTGLPAQGLVPQPLDEDDSVRRWEARSAESQAKWHAFGREDEAAGLDRLAQLANTTPRDLKQVVRYLSEGPEWMGVVYADGNGLGAVFGRFEECVDGRSNRAYADTLRGFSSALQRCAARAFQETVVQLGERGARLPDHGPAPVMPLILGGDDLVALCAGEWALTFTQVYLRRFEQLTAEAPEIVGALERRGLGPGLAMSAGVAIVKANYPFDTAQRLAHQLLREAKKVKSALAGAPCSSLSFHVLYDSTGADLARIRGQQTSGNVSLVAQPYVVSDVPQERAAWVRGRHWRDLERRVAVLAARDEDGERLLPTSHMHDLRSTLFSGRQAADARFTNLRGRFGERGLDALAGEEGSLYWQEPAPDGDGPGRLLTGLLDAMDAEGFLPLRAPGAEALLEER</sequence>
<dbReference type="Pfam" id="PF22335">
    <property type="entry name" value="Cas10-Cmr2_palm2"/>
    <property type="match status" value="1"/>
</dbReference>
<evidence type="ECO:0000256" key="1">
    <source>
        <dbReference type="ARBA" id="ARBA00022741"/>
    </source>
</evidence>
<proteinExistence type="predicted"/>
<evidence type="ECO:0000259" key="3">
    <source>
        <dbReference type="Pfam" id="PF22335"/>
    </source>
</evidence>
<dbReference type="AlphaFoldDB" id="A0A7W7PY65"/>
<dbReference type="InterPro" id="IPR043128">
    <property type="entry name" value="Rev_trsase/Diguanyl_cyclase"/>
</dbReference>
<gene>
    <name evidence="4" type="ORF">FHS37_007571</name>
</gene>
<evidence type="ECO:0000256" key="2">
    <source>
        <dbReference type="ARBA" id="ARBA00023118"/>
    </source>
</evidence>
<evidence type="ECO:0000313" key="4">
    <source>
        <dbReference type="EMBL" id="MBB4903474.1"/>
    </source>
</evidence>